<dbReference type="InterPro" id="IPR045864">
    <property type="entry name" value="aa-tRNA-synth_II/BPL/LPL"/>
</dbReference>
<gene>
    <name evidence="7" type="primary">lysS</name>
    <name evidence="11" type="ORF">FM105_09150</name>
</gene>
<evidence type="ECO:0000256" key="4">
    <source>
        <dbReference type="ARBA" id="ARBA00022840"/>
    </source>
</evidence>
<dbReference type="InterPro" id="IPR002313">
    <property type="entry name" value="Lys-tRNA-ligase_II"/>
</dbReference>
<dbReference type="SUPFAM" id="SSF55681">
    <property type="entry name" value="Class II aaRS and biotin synthetases"/>
    <property type="match status" value="1"/>
</dbReference>
<dbReference type="Pfam" id="PF01336">
    <property type="entry name" value="tRNA_anti-codon"/>
    <property type="match status" value="1"/>
</dbReference>
<dbReference type="Gene3D" id="3.30.930.10">
    <property type="entry name" value="Bira Bifunctional Protein, Domain 2"/>
    <property type="match status" value="1"/>
</dbReference>
<dbReference type="InterPro" id="IPR018149">
    <property type="entry name" value="Lys-tRNA-synth_II_C"/>
</dbReference>
<dbReference type="PANTHER" id="PTHR42918">
    <property type="entry name" value="LYSYL-TRNA SYNTHETASE"/>
    <property type="match status" value="1"/>
</dbReference>
<dbReference type="InterPro" id="IPR044136">
    <property type="entry name" value="Lys-tRNA-ligase_II_N"/>
</dbReference>
<keyword evidence="12" id="KW-1185">Reference proteome</keyword>
<dbReference type="InterPro" id="IPR012340">
    <property type="entry name" value="NA-bd_OB-fold"/>
</dbReference>
<dbReference type="GO" id="GO:0006430">
    <property type="term" value="P:lysyl-tRNA aminoacylation"/>
    <property type="evidence" value="ECO:0007669"/>
    <property type="project" value="UniProtKB-UniRule"/>
</dbReference>
<keyword evidence="3 7" id="KW-0547">Nucleotide-binding</keyword>
<dbReference type="NCBIfam" id="TIGR00499">
    <property type="entry name" value="lysS_bact"/>
    <property type="match status" value="1"/>
</dbReference>
<name>A0A1X6XHK1_9MICO</name>
<dbReference type="InterPro" id="IPR004365">
    <property type="entry name" value="NA-bd_OB_tRNA"/>
</dbReference>
<evidence type="ECO:0000256" key="5">
    <source>
        <dbReference type="ARBA" id="ARBA00023146"/>
    </source>
</evidence>
<dbReference type="Proteomes" id="UP000196581">
    <property type="component" value="Unassembled WGS sequence"/>
</dbReference>
<dbReference type="PROSITE" id="PS50862">
    <property type="entry name" value="AA_TRNA_LIGASE_II"/>
    <property type="match status" value="1"/>
</dbReference>
<feature type="binding site" evidence="7">
    <location>
        <position position="420"/>
    </location>
    <ligand>
        <name>Mg(2+)</name>
        <dbReference type="ChEBI" id="CHEBI:18420"/>
        <label>2</label>
    </ligand>
</feature>
<dbReference type="CDD" id="cd04322">
    <property type="entry name" value="LysRS_N"/>
    <property type="match status" value="1"/>
</dbReference>
<dbReference type="HAMAP" id="MF_00252">
    <property type="entry name" value="Lys_tRNA_synth_class2"/>
    <property type="match status" value="1"/>
</dbReference>
<evidence type="ECO:0000313" key="11">
    <source>
        <dbReference type="EMBL" id="SLM98603.1"/>
    </source>
</evidence>
<keyword evidence="7" id="KW-0648">Protein biosynthesis</keyword>
<dbReference type="InterPro" id="IPR004364">
    <property type="entry name" value="Aa-tRNA-synt_II"/>
</dbReference>
<dbReference type="EMBL" id="FWFF01000017">
    <property type="protein sequence ID" value="SLM98603.1"/>
    <property type="molecule type" value="Genomic_DNA"/>
</dbReference>
<comment type="similarity">
    <text evidence="7">Belongs to the class-II aminoacyl-tRNA synthetase family.</text>
</comment>
<evidence type="ECO:0000256" key="8">
    <source>
        <dbReference type="RuleBase" id="RU000336"/>
    </source>
</evidence>
<dbReference type="NCBIfam" id="NF001756">
    <property type="entry name" value="PRK00484.1"/>
    <property type="match status" value="1"/>
</dbReference>
<dbReference type="SUPFAM" id="SSF50249">
    <property type="entry name" value="Nucleic acid-binding proteins"/>
    <property type="match status" value="1"/>
</dbReference>
<keyword evidence="4 7" id="KW-0067">ATP-binding</keyword>
<evidence type="ECO:0000256" key="1">
    <source>
        <dbReference type="ARBA" id="ARBA00022598"/>
    </source>
</evidence>
<dbReference type="Pfam" id="PF00152">
    <property type="entry name" value="tRNA-synt_2"/>
    <property type="match status" value="1"/>
</dbReference>
<evidence type="ECO:0000256" key="6">
    <source>
        <dbReference type="ARBA" id="ARBA00048573"/>
    </source>
</evidence>
<dbReference type="RefSeq" id="WP_087007475.1">
    <property type="nucleotide sequence ID" value="NZ_FWFF01000017.1"/>
</dbReference>
<dbReference type="AlphaFoldDB" id="A0A1X6XHK1"/>
<keyword evidence="7 8" id="KW-0460">Magnesium</keyword>
<dbReference type="GO" id="GO:0005829">
    <property type="term" value="C:cytosol"/>
    <property type="evidence" value="ECO:0007669"/>
    <property type="project" value="TreeGrafter"/>
</dbReference>
<accession>A0A1X6XHK1</accession>
<keyword evidence="7" id="KW-0963">Cytoplasm</keyword>
<protein>
    <recommendedName>
        <fullName evidence="7">Lysine--tRNA ligase</fullName>
        <ecNumber evidence="7">6.1.1.6</ecNumber>
    </recommendedName>
    <alternativeName>
        <fullName evidence="7">Lysyl-tRNA synthetase</fullName>
        <shortName evidence="7">LysRS</shortName>
    </alternativeName>
</protein>
<dbReference type="Gene3D" id="2.40.50.140">
    <property type="entry name" value="Nucleic acid-binding proteins"/>
    <property type="match status" value="1"/>
</dbReference>
<evidence type="ECO:0000259" key="10">
    <source>
        <dbReference type="PROSITE" id="PS50862"/>
    </source>
</evidence>
<keyword evidence="1 7" id="KW-0436">Ligase</keyword>
<dbReference type="InterPro" id="IPR006195">
    <property type="entry name" value="aa-tRNA-synth_II"/>
</dbReference>
<comment type="cofactor">
    <cofactor evidence="7 8">
        <name>Mg(2+)</name>
        <dbReference type="ChEBI" id="CHEBI:18420"/>
    </cofactor>
    <text evidence="7 8">Binds 3 Mg(2+) ions per subunit.</text>
</comment>
<keyword evidence="5 7" id="KW-0030">Aminoacyl-tRNA synthetase</keyword>
<dbReference type="GO" id="GO:0005524">
    <property type="term" value="F:ATP binding"/>
    <property type="evidence" value="ECO:0007669"/>
    <property type="project" value="UniProtKB-UniRule"/>
</dbReference>
<dbReference type="PRINTS" id="PR00982">
    <property type="entry name" value="TRNASYNTHLYS"/>
</dbReference>
<feature type="region of interest" description="Disordered" evidence="9">
    <location>
        <begin position="1"/>
        <end position="35"/>
    </location>
</feature>
<comment type="subcellular location">
    <subcellularLocation>
        <location evidence="7">Cytoplasm</location>
    </subcellularLocation>
</comment>
<feature type="binding site" evidence="7">
    <location>
        <position position="420"/>
    </location>
    <ligand>
        <name>Mg(2+)</name>
        <dbReference type="ChEBI" id="CHEBI:18420"/>
        <label>1</label>
    </ligand>
</feature>
<dbReference type="GO" id="GO:0004824">
    <property type="term" value="F:lysine-tRNA ligase activity"/>
    <property type="evidence" value="ECO:0007669"/>
    <property type="project" value="UniProtKB-UniRule"/>
</dbReference>
<feature type="binding site" evidence="7">
    <location>
        <position position="413"/>
    </location>
    <ligand>
        <name>Mg(2+)</name>
        <dbReference type="ChEBI" id="CHEBI:18420"/>
        <label>1</label>
    </ligand>
</feature>
<sequence>MPQTQPQPHDHDDPEQLRIRKEKREQMLGEGRSPYPVAVDRTHTLAQVRAAHPDLEAGQETDDIVGVAGRVVFQRNTGKLCFVTLQAGDGTRLQGMLSLAEVGQENLDRWKRDVDLGDHVHLHGRVIMSKRGELSIMADDWALASKALRPLPTLHTELTDETRMRQRYIDLITRDQARENVRVRADVMKSLRRTFDERGYMEIETPMLQTIHGGAAARPFSTHINAYDMELYLRIAPELFLKRALVGGLDNVFEINKNFRNEGADSTHSPEFAMLEAYEAYGDFRSIGELTKTLVQNAALDAYGSHIVTLADGTEYDLGGEWRTIPMYESLSEKLGVDVTSDTSVDELEALARQHDIDLAGVFRLHGKYVEEMWEHFHADELHEPTFVTGFPVDTSPLTKSDRHNPGVVEKWDLYVRGFELATGYSELNDPVIQRERFEAQARDAAAGDAEAMRVDEDFLTAMEYGMPPAGGMGMGIDRLLMALTGLGIRETILFPLVKPLSD</sequence>
<evidence type="ECO:0000313" key="12">
    <source>
        <dbReference type="Proteomes" id="UP000196581"/>
    </source>
</evidence>
<evidence type="ECO:0000256" key="3">
    <source>
        <dbReference type="ARBA" id="ARBA00022741"/>
    </source>
</evidence>
<feature type="domain" description="Aminoacyl-transfer RNA synthetases class-II family profile" evidence="10">
    <location>
        <begin position="182"/>
        <end position="500"/>
    </location>
</feature>
<evidence type="ECO:0000256" key="2">
    <source>
        <dbReference type="ARBA" id="ARBA00022723"/>
    </source>
</evidence>
<dbReference type="GO" id="GO:0000287">
    <property type="term" value="F:magnesium ion binding"/>
    <property type="evidence" value="ECO:0007669"/>
    <property type="project" value="UniProtKB-UniRule"/>
</dbReference>
<dbReference type="EC" id="6.1.1.6" evidence="7"/>
<dbReference type="PANTHER" id="PTHR42918:SF15">
    <property type="entry name" value="LYSINE--TRNA LIGASE, CHLOROPLASTIC_MITOCHONDRIAL"/>
    <property type="match status" value="1"/>
</dbReference>
<dbReference type="GO" id="GO:0000049">
    <property type="term" value="F:tRNA binding"/>
    <property type="evidence" value="ECO:0007669"/>
    <property type="project" value="TreeGrafter"/>
</dbReference>
<organism evidence="11 12">
    <name type="scientific">Brevibacterium yomogidense</name>
    <dbReference type="NCBI Taxonomy" id="946573"/>
    <lineage>
        <taxon>Bacteria</taxon>
        <taxon>Bacillati</taxon>
        <taxon>Actinomycetota</taxon>
        <taxon>Actinomycetes</taxon>
        <taxon>Micrococcales</taxon>
        <taxon>Brevibacteriaceae</taxon>
        <taxon>Brevibacterium</taxon>
    </lineage>
</organism>
<reference evidence="12" key="1">
    <citation type="submission" date="2017-02" db="EMBL/GenBank/DDBJ databases">
        <authorList>
            <person name="Dridi B."/>
        </authorList>
    </citation>
    <scope>NUCLEOTIDE SEQUENCE [LARGE SCALE GENOMIC DNA]</scope>
    <source>
        <strain evidence="12">B Co 03.10</strain>
    </source>
</reference>
<evidence type="ECO:0000256" key="9">
    <source>
        <dbReference type="SAM" id="MobiDB-lite"/>
    </source>
</evidence>
<comment type="catalytic activity">
    <reaction evidence="6 7 8">
        <text>tRNA(Lys) + L-lysine + ATP = L-lysyl-tRNA(Lys) + AMP + diphosphate</text>
        <dbReference type="Rhea" id="RHEA:20792"/>
        <dbReference type="Rhea" id="RHEA-COMP:9696"/>
        <dbReference type="Rhea" id="RHEA-COMP:9697"/>
        <dbReference type="ChEBI" id="CHEBI:30616"/>
        <dbReference type="ChEBI" id="CHEBI:32551"/>
        <dbReference type="ChEBI" id="CHEBI:33019"/>
        <dbReference type="ChEBI" id="CHEBI:78442"/>
        <dbReference type="ChEBI" id="CHEBI:78529"/>
        <dbReference type="ChEBI" id="CHEBI:456215"/>
        <dbReference type="EC" id="6.1.1.6"/>
    </reaction>
</comment>
<comment type="subunit">
    <text evidence="7">Homodimer.</text>
</comment>
<evidence type="ECO:0000256" key="7">
    <source>
        <dbReference type="HAMAP-Rule" id="MF_00252"/>
    </source>
</evidence>
<keyword evidence="2 7" id="KW-0479">Metal-binding</keyword>
<feature type="compositionally biased region" description="Basic and acidic residues" evidence="9">
    <location>
        <begin position="8"/>
        <end position="27"/>
    </location>
</feature>
<proteinExistence type="inferred from homology"/>